<proteinExistence type="predicted"/>
<evidence type="ECO:0000313" key="2">
    <source>
        <dbReference type="Proteomes" id="UP001140087"/>
    </source>
</evidence>
<sequence length="155" mass="16225">MPDWDFGAPAPSSRTGSDAADDGCAALSDSIAALAVSDDDGRSTAPAAAPAAASAAAPAAAKDGWEANVAVDDSGYYDHIEIEDMEFDEDSEVYHYPCPCGDRFEITLDMLRDGEDVAACPSCSLLIKVIYDASDLFSDDEDDGEILLDTTITVC</sequence>
<organism evidence="1 2">
    <name type="scientific">Coemansia helicoidea</name>
    <dbReference type="NCBI Taxonomy" id="1286919"/>
    <lineage>
        <taxon>Eukaryota</taxon>
        <taxon>Fungi</taxon>
        <taxon>Fungi incertae sedis</taxon>
        <taxon>Zoopagomycota</taxon>
        <taxon>Kickxellomycotina</taxon>
        <taxon>Kickxellomycetes</taxon>
        <taxon>Kickxellales</taxon>
        <taxon>Kickxellaceae</taxon>
        <taxon>Coemansia</taxon>
    </lineage>
</organism>
<accession>A0ACC1L0C7</accession>
<dbReference type="EMBL" id="JANBUN010001269">
    <property type="protein sequence ID" value="KAJ2798872.1"/>
    <property type="molecule type" value="Genomic_DNA"/>
</dbReference>
<comment type="caution">
    <text evidence="1">The sequence shown here is derived from an EMBL/GenBank/DDBJ whole genome shotgun (WGS) entry which is preliminary data.</text>
</comment>
<dbReference type="Proteomes" id="UP001140087">
    <property type="component" value="Unassembled WGS sequence"/>
</dbReference>
<keyword evidence="2" id="KW-1185">Reference proteome</keyword>
<evidence type="ECO:0000313" key="1">
    <source>
        <dbReference type="EMBL" id="KAJ2798872.1"/>
    </source>
</evidence>
<name>A0ACC1L0C7_9FUNG</name>
<protein>
    <submittedName>
        <fullName evidence="1">Diphthamide biosynthesis protein 3</fullName>
    </submittedName>
</protein>
<gene>
    <name evidence="1" type="primary">DPH3</name>
    <name evidence="1" type="ORF">H4R21_003758</name>
</gene>
<reference evidence="1" key="1">
    <citation type="submission" date="2022-07" db="EMBL/GenBank/DDBJ databases">
        <title>Phylogenomic reconstructions and comparative analyses of Kickxellomycotina fungi.</title>
        <authorList>
            <person name="Reynolds N.K."/>
            <person name="Stajich J.E."/>
            <person name="Barry K."/>
            <person name="Grigoriev I.V."/>
            <person name="Crous P."/>
            <person name="Smith M.E."/>
        </authorList>
    </citation>
    <scope>NUCLEOTIDE SEQUENCE</scope>
    <source>
        <strain evidence="1">BCRC 34780</strain>
    </source>
</reference>